<accession>A0AAD8QCT4</accession>
<protein>
    <submittedName>
        <fullName evidence="2">Uncharacterized protein</fullName>
    </submittedName>
</protein>
<keyword evidence="3" id="KW-1185">Reference proteome</keyword>
<evidence type="ECO:0000256" key="1">
    <source>
        <dbReference type="SAM" id="MobiDB-lite"/>
    </source>
</evidence>
<organism evidence="2 3">
    <name type="scientific">Colletotrichum navitas</name>
    <dbReference type="NCBI Taxonomy" id="681940"/>
    <lineage>
        <taxon>Eukaryota</taxon>
        <taxon>Fungi</taxon>
        <taxon>Dikarya</taxon>
        <taxon>Ascomycota</taxon>
        <taxon>Pezizomycotina</taxon>
        <taxon>Sordariomycetes</taxon>
        <taxon>Hypocreomycetidae</taxon>
        <taxon>Glomerellales</taxon>
        <taxon>Glomerellaceae</taxon>
        <taxon>Colletotrichum</taxon>
        <taxon>Colletotrichum graminicola species complex</taxon>
    </lineage>
</organism>
<comment type="caution">
    <text evidence="2">The sequence shown here is derived from an EMBL/GenBank/DDBJ whole genome shotgun (WGS) entry which is preliminary data.</text>
</comment>
<dbReference type="Proteomes" id="UP001230504">
    <property type="component" value="Unassembled WGS sequence"/>
</dbReference>
<dbReference type="RefSeq" id="XP_060420773.1">
    <property type="nucleotide sequence ID" value="XM_060550851.1"/>
</dbReference>
<proteinExistence type="predicted"/>
<evidence type="ECO:0000313" key="2">
    <source>
        <dbReference type="EMBL" id="KAK1600277.1"/>
    </source>
</evidence>
<dbReference type="AlphaFoldDB" id="A0AAD8QCT4"/>
<reference evidence="2" key="1">
    <citation type="submission" date="2021-06" db="EMBL/GenBank/DDBJ databases">
        <title>Comparative genomics, transcriptomics and evolutionary studies reveal genomic signatures of adaptation to plant cell wall in hemibiotrophic fungi.</title>
        <authorList>
            <consortium name="DOE Joint Genome Institute"/>
            <person name="Baroncelli R."/>
            <person name="Diaz J.F."/>
            <person name="Benocci T."/>
            <person name="Peng M."/>
            <person name="Battaglia E."/>
            <person name="Haridas S."/>
            <person name="Andreopoulos W."/>
            <person name="Labutti K."/>
            <person name="Pangilinan J."/>
            <person name="Floch G.L."/>
            <person name="Makela M.R."/>
            <person name="Henrissat B."/>
            <person name="Grigoriev I.V."/>
            <person name="Crouch J.A."/>
            <person name="De Vries R.P."/>
            <person name="Sukno S.A."/>
            <person name="Thon M.R."/>
        </authorList>
    </citation>
    <scope>NUCLEOTIDE SEQUENCE</scope>
    <source>
        <strain evidence="2">CBS 125086</strain>
    </source>
</reference>
<name>A0AAD8QCT4_9PEZI</name>
<dbReference type="EMBL" id="JAHLJV010000001">
    <property type="protein sequence ID" value="KAK1600277.1"/>
    <property type="molecule type" value="Genomic_DNA"/>
</dbReference>
<sequence length="199" mass="22113">MTVTAYDKAYATSEPTHGNSTLISRFPGLFGLRPPAKTRQVHGRPRNHITRLWTARRECGIEESKVQYPELDIELILQVSSWVASEGAMKEPPNQRLKPKARENVPHALICVRDMHVWRVCRPQQLASFGFSRCLPTCISFHAAAAPVSVRGGGDAVGRSTSNPSFPQIMPRWPGEGKGGRGQHIVALPRRYSGWIAHT</sequence>
<evidence type="ECO:0000313" key="3">
    <source>
        <dbReference type="Proteomes" id="UP001230504"/>
    </source>
</evidence>
<dbReference type="GeneID" id="85435091"/>
<gene>
    <name evidence="2" type="ORF">LY79DRAFT_13095</name>
</gene>
<feature type="region of interest" description="Disordered" evidence="1">
    <location>
        <begin position="153"/>
        <end position="182"/>
    </location>
</feature>